<gene>
    <name evidence="1" type="ORF">PT974_06926</name>
</gene>
<accession>A0ABR0SN19</accession>
<evidence type="ECO:0008006" key="3">
    <source>
        <dbReference type="Google" id="ProtNLM"/>
    </source>
</evidence>
<organism evidence="1 2">
    <name type="scientific">Cladobotryum mycophilum</name>
    <dbReference type="NCBI Taxonomy" id="491253"/>
    <lineage>
        <taxon>Eukaryota</taxon>
        <taxon>Fungi</taxon>
        <taxon>Dikarya</taxon>
        <taxon>Ascomycota</taxon>
        <taxon>Pezizomycotina</taxon>
        <taxon>Sordariomycetes</taxon>
        <taxon>Hypocreomycetidae</taxon>
        <taxon>Hypocreales</taxon>
        <taxon>Hypocreaceae</taxon>
        <taxon>Cladobotryum</taxon>
    </lineage>
</organism>
<evidence type="ECO:0000313" key="2">
    <source>
        <dbReference type="Proteomes" id="UP001338125"/>
    </source>
</evidence>
<keyword evidence="2" id="KW-1185">Reference proteome</keyword>
<reference evidence="1 2" key="1">
    <citation type="submission" date="2024-01" db="EMBL/GenBank/DDBJ databases">
        <title>Complete genome of Cladobotryum mycophilum ATHUM6906.</title>
        <authorList>
            <person name="Christinaki A.C."/>
            <person name="Myridakis A.I."/>
            <person name="Kouvelis V.N."/>
        </authorList>
    </citation>
    <scope>NUCLEOTIDE SEQUENCE [LARGE SCALE GENOMIC DNA]</scope>
    <source>
        <strain evidence="1 2">ATHUM6906</strain>
    </source>
</reference>
<proteinExistence type="predicted"/>
<comment type="caution">
    <text evidence="1">The sequence shown here is derived from an EMBL/GenBank/DDBJ whole genome shotgun (WGS) entry which is preliminary data.</text>
</comment>
<evidence type="ECO:0000313" key="1">
    <source>
        <dbReference type="EMBL" id="KAK5993494.1"/>
    </source>
</evidence>
<protein>
    <recommendedName>
        <fullName evidence="3">Integron gene cassette protein</fullName>
    </recommendedName>
</protein>
<sequence length="142" mass="15759">MEAGLNTQLPRADAFRSKHDNKMVHKKLPKLTVLTVVGIILCLLPGRSFAASGADNEPRSIRGPSILSGCYRSSGFERLRAVIDSKRMEQTQCDEPMGVKHLDSYDGMSDQCMAFTTKSVLEVLAMNNKQRRSEVCSIRISL</sequence>
<dbReference type="EMBL" id="JAVFKD010000012">
    <property type="protein sequence ID" value="KAK5993494.1"/>
    <property type="molecule type" value="Genomic_DNA"/>
</dbReference>
<dbReference type="Proteomes" id="UP001338125">
    <property type="component" value="Unassembled WGS sequence"/>
</dbReference>
<name>A0ABR0SN19_9HYPO</name>